<dbReference type="Gene3D" id="3.40.50.2000">
    <property type="entry name" value="Glycogen Phosphorylase B"/>
    <property type="match status" value="1"/>
</dbReference>
<feature type="repeat" description="TPR" evidence="1">
    <location>
        <begin position="52"/>
        <end position="85"/>
    </location>
</feature>
<reference evidence="2 3" key="1">
    <citation type="submission" date="2019-08" db="EMBL/GenBank/DDBJ databases">
        <title>Deep-cultivation of Planctomycetes and their phenomic and genomic characterization uncovers novel biology.</title>
        <authorList>
            <person name="Wiegand S."/>
            <person name="Jogler M."/>
            <person name="Boedeker C."/>
            <person name="Pinto D."/>
            <person name="Vollmers J."/>
            <person name="Rivas-Marin E."/>
            <person name="Kohn T."/>
            <person name="Peeters S.H."/>
            <person name="Heuer A."/>
            <person name="Rast P."/>
            <person name="Oberbeckmann S."/>
            <person name="Bunk B."/>
            <person name="Jeske O."/>
            <person name="Meyerdierks A."/>
            <person name="Storesund J.E."/>
            <person name="Kallscheuer N."/>
            <person name="Luecker S."/>
            <person name="Lage O.M."/>
            <person name="Pohl T."/>
            <person name="Merkel B.J."/>
            <person name="Hornburger P."/>
            <person name="Mueller R.-W."/>
            <person name="Bruemmer F."/>
            <person name="Labrenz M."/>
            <person name="Spormann A.M."/>
            <person name="Op den Camp H."/>
            <person name="Overmann J."/>
            <person name="Amann R."/>
            <person name="Jetten M.S.M."/>
            <person name="Mascher T."/>
            <person name="Medema M.H."/>
            <person name="Devos D.P."/>
            <person name="Kaster A.-K."/>
            <person name="Ovreas L."/>
            <person name="Rohde M."/>
            <person name="Galperin M.Y."/>
            <person name="Jogler C."/>
        </authorList>
    </citation>
    <scope>NUCLEOTIDE SEQUENCE [LARGE SCALE GENOMIC DNA]</scope>
    <source>
        <strain evidence="2 3">OJF2</strain>
    </source>
</reference>
<dbReference type="SMART" id="SM00028">
    <property type="entry name" value="TPR"/>
    <property type="match status" value="4"/>
</dbReference>
<dbReference type="Gene3D" id="1.25.40.10">
    <property type="entry name" value="Tetratricopeptide repeat domain"/>
    <property type="match status" value="3"/>
</dbReference>
<dbReference type="PANTHER" id="PTHR44809:SF1">
    <property type="entry name" value="PROTEIN O-MANNOSYL-TRANSFERASE TMTC1"/>
    <property type="match status" value="1"/>
</dbReference>
<gene>
    <name evidence="2" type="primary">yrrB_3</name>
    <name evidence="2" type="ORF">OJF2_27510</name>
</gene>
<evidence type="ECO:0000313" key="2">
    <source>
        <dbReference type="EMBL" id="QEH34216.1"/>
    </source>
</evidence>
<dbReference type="EMBL" id="CP042997">
    <property type="protein sequence ID" value="QEH34216.1"/>
    <property type="molecule type" value="Genomic_DNA"/>
</dbReference>
<keyword evidence="3" id="KW-1185">Reference proteome</keyword>
<dbReference type="GO" id="GO:0016757">
    <property type="term" value="F:glycosyltransferase activity"/>
    <property type="evidence" value="ECO:0007669"/>
    <property type="project" value="InterPro"/>
</dbReference>
<dbReference type="SUPFAM" id="SSF48452">
    <property type="entry name" value="TPR-like"/>
    <property type="match status" value="1"/>
</dbReference>
<organism evidence="2 3">
    <name type="scientific">Aquisphaera giovannonii</name>
    <dbReference type="NCBI Taxonomy" id="406548"/>
    <lineage>
        <taxon>Bacteria</taxon>
        <taxon>Pseudomonadati</taxon>
        <taxon>Planctomycetota</taxon>
        <taxon>Planctomycetia</taxon>
        <taxon>Isosphaerales</taxon>
        <taxon>Isosphaeraceae</taxon>
        <taxon>Aquisphaera</taxon>
    </lineage>
</organism>
<proteinExistence type="predicted"/>
<sequence length="501" mass="54913">MEDRSSGAGVAARPGNARELSLRAAATSLQAGDRERARGILQRLLDAEPYCADAWFLLGVICQGRNDSPAAAEHYERAITLDPSLAEAHNNLGLLVEARRDFPAAERLFREAIRLDGQYAEAFNNLGNVLQDQGRFAEAVMAYRRSLAIRPRFVEALKNLGNAVRALGRLDEALEHVDAALRLDPGHIILHTSRGLLLIQKGDFPAGFAELEWRFRGECLPAHRLGRPEWDGSPLGGRTLLISAEQGFGDTIHFIRYAAEAKRRGARVVVACPPALARILETAPGVDETVDIGGPYPDCDCFAPVMSLARILGTTFDAIPADVPYLAADPGRVAAWREEMAAVVGLKVGVVWQGNPTHTRDGERSFPLACLEHVARLPGVRLFALQKNHGLDQLRDVEGRFDITSLGGRLHDFVDTAAAMRSMDLVISADSSPAHLAGALGVPVWTVLPAVCDWRWMADRDDSPWYPTMRLFRQRKLGDWDELFRRLASALGREFGLSKAG</sequence>
<dbReference type="OrthoDB" id="9778733at2"/>
<name>A0A5B9W0S6_9BACT</name>
<dbReference type="Pfam" id="PF13432">
    <property type="entry name" value="TPR_16"/>
    <property type="match status" value="2"/>
</dbReference>
<dbReference type="InterPro" id="IPR011990">
    <property type="entry name" value="TPR-like_helical_dom_sf"/>
</dbReference>
<dbReference type="InterPro" id="IPR002201">
    <property type="entry name" value="Glyco_trans_9"/>
</dbReference>
<accession>A0A5B9W0S6</accession>
<dbReference type="SUPFAM" id="SSF53756">
    <property type="entry name" value="UDP-Glycosyltransferase/glycogen phosphorylase"/>
    <property type="match status" value="1"/>
</dbReference>
<feature type="repeat" description="TPR" evidence="1">
    <location>
        <begin position="86"/>
        <end position="119"/>
    </location>
</feature>
<keyword evidence="1" id="KW-0802">TPR repeat</keyword>
<feature type="repeat" description="TPR" evidence="1">
    <location>
        <begin position="154"/>
        <end position="187"/>
    </location>
</feature>
<dbReference type="RefSeq" id="WP_148594169.1">
    <property type="nucleotide sequence ID" value="NZ_CP042997.1"/>
</dbReference>
<dbReference type="PANTHER" id="PTHR44809">
    <property type="match status" value="1"/>
</dbReference>
<dbReference type="AlphaFoldDB" id="A0A5B9W0S6"/>
<protein>
    <submittedName>
        <fullName evidence="2">TPR repeat-containing protein YrrB</fullName>
    </submittedName>
</protein>
<dbReference type="PROSITE" id="PS50005">
    <property type="entry name" value="TPR"/>
    <property type="match status" value="4"/>
</dbReference>
<dbReference type="InterPro" id="IPR019734">
    <property type="entry name" value="TPR_rpt"/>
</dbReference>
<dbReference type="InterPro" id="IPR052943">
    <property type="entry name" value="TMTC_O-mannosyl-trnsfr"/>
</dbReference>
<feature type="repeat" description="TPR" evidence="1">
    <location>
        <begin position="120"/>
        <end position="153"/>
    </location>
</feature>
<dbReference type="KEGG" id="agv:OJF2_27510"/>
<evidence type="ECO:0000313" key="3">
    <source>
        <dbReference type="Proteomes" id="UP000324233"/>
    </source>
</evidence>
<dbReference type="PROSITE" id="PS50293">
    <property type="entry name" value="TPR_REGION"/>
    <property type="match status" value="2"/>
</dbReference>
<evidence type="ECO:0000256" key="1">
    <source>
        <dbReference type="PROSITE-ProRule" id="PRU00339"/>
    </source>
</evidence>
<dbReference type="Pfam" id="PF01075">
    <property type="entry name" value="Glyco_transf_9"/>
    <property type="match status" value="1"/>
</dbReference>
<dbReference type="Proteomes" id="UP000324233">
    <property type="component" value="Chromosome"/>
</dbReference>